<protein>
    <submittedName>
        <fullName evidence="2">ABC transporter permease</fullName>
    </submittedName>
</protein>
<keyword evidence="3" id="KW-1185">Reference proteome</keyword>
<feature type="transmembrane region" description="Helical" evidence="1">
    <location>
        <begin position="341"/>
        <end position="368"/>
    </location>
</feature>
<comment type="caution">
    <text evidence="2">The sequence shown here is derived from an EMBL/GenBank/DDBJ whole genome shotgun (WGS) entry which is preliminary data.</text>
</comment>
<keyword evidence="1" id="KW-1133">Transmembrane helix</keyword>
<feature type="transmembrane region" description="Helical" evidence="1">
    <location>
        <begin position="83"/>
        <end position="106"/>
    </location>
</feature>
<feature type="transmembrane region" description="Helical" evidence="1">
    <location>
        <begin position="162"/>
        <end position="183"/>
    </location>
</feature>
<keyword evidence="1" id="KW-0472">Membrane</keyword>
<dbReference type="AlphaFoldDB" id="A0A940WU87"/>
<feature type="transmembrane region" description="Helical" evidence="1">
    <location>
        <begin position="508"/>
        <end position="532"/>
    </location>
</feature>
<keyword evidence="1" id="KW-0812">Transmembrane</keyword>
<reference evidence="2" key="1">
    <citation type="submission" date="2021-02" db="EMBL/GenBank/DDBJ databases">
        <title>Draft genome sequence of Microbispora sp. RL4-1S isolated from rice leaves in Thailand.</title>
        <authorList>
            <person name="Muangham S."/>
            <person name="Duangmal K."/>
        </authorList>
    </citation>
    <scope>NUCLEOTIDE SEQUENCE</scope>
    <source>
        <strain evidence="2">RL4-1S</strain>
    </source>
</reference>
<name>A0A940WU87_9ACTN</name>
<evidence type="ECO:0000256" key="1">
    <source>
        <dbReference type="SAM" id="Phobius"/>
    </source>
</evidence>
<feature type="transmembrane region" description="Helical" evidence="1">
    <location>
        <begin position="441"/>
        <end position="461"/>
    </location>
</feature>
<feature type="transmembrane region" description="Helical" evidence="1">
    <location>
        <begin position="24"/>
        <end position="45"/>
    </location>
</feature>
<organism evidence="2 3">
    <name type="scientific">Microbispora oryzae</name>
    <dbReference type="NCBI Taxonomy" id="2806554"/>
    <lineage>
        <taxon>Bacteria</taxon>
        <taxon>Bacillati</taxon>
        <taxon>Actinomycetota</taxon>
        <taxon>Actinomycetes</taxon>
        <taxon>Streptosporangiales</taxon>
        <taxon>Streptosporangiaceae</taxon>
        <taxon>Microbispora</taxon>
    </lineage>
</organism>
<dbReference type="EMBL" id="JAFCNB010000020">
    <property type="protein sequence ID" value="MBP2707520.1"/>
    <property type="molecule type" value="Genomic_DNA"/>
</dbReference>
<accession>A0A940WU87</accession>
<evidence type="ECO:0000313" key="3">
    <source>
        <dbReference type="Proteomes" id="UP000674234"/>
    </source>
</evidence>
<evidence type="ECO:0000313" key="2">
    <source>
        <dbReference type="EMBL" id="MBP2707520.1"/>
    </source>
</evidence>
<feature type="transmembrane region" description="Helical" evidence="1">
    <location>
        <begin position="468"/>
        <end position="488"/>
    </location>
</feature>
<gene>
    <name evidence="2" type="ORF">JOL79_27425</name>
</gene>
<feature type="transmembrane region" description="Helical" evidence="1">
    <location>
        <begin position="127"/>
        <end position="150"/>
    </location>
</feature>
<dbReference type="RefSeq" id="WP_210158785.1">
    <property type="nucleotide sequence ID" value="NZ_JAFCNB010000020.1"/>
</dbReference>
<feature type="transmembrane region" description="Helical" evidence="1">
    <location>
        <begin position="302"/>
        <end position="321"/>
    </location>
</feature>
<proteinExistence type="predicted"/>
<feature type="transmembrane region" description="Helical" evidence="1">
    <location>
        <begin position="195"/>
        <end position="224"/>
    </location>
</feature>
<feature type="transmembrane region" description="Helical" evidence="1">
    <location>
        <begin position="244"/>
        <end position="264"/>
    </location>
</feature>
<sequence>MSAATRELTGTRGLLRLVLRRDRVVLPLWVLFVGVLPVSYVTAIIDLFPTAAAQQAYALTSGNNAAFVALYGRLAGSGLGDLVAWRAGFLPIVIGLCAILTVIRHTRTDEEAGRRELLGSTVVGRHAPLAAALAATWGASLVLGLITAVSTIGKGLPSAGSWAFGAELAAAGVAFAGVGAVAAQLTSGAGSARGLAIGVLGLAYVLGVVGDISSLSASGTLSWLTWVSPIGWVHQIDPYGAARWWAAGLAVVASVVLAVAAVALSNRRDIGAGLLPARLGPSSAGPGLRSPLALAWRLHRGLLAGWVSGFVALGVVLGYLAGGLGDLLKEAPQMADVFARLGGASGLIDSYLAGMLGLFGLIAAGYAIQATLRMRAEEAAGRAEPVLGTAVGRLRWAAGHLVFSLLGPAVVLAAAGLAMGLTHGLNTGDVGREAPRVLAGAMVQLPAVWVLAAIALALFGLLPRLSAVSWGALVVCLLVGLVGTALGLDQRVVDVSPFTHVPRLPGGAMSVTPLLWLTAVAAVLAAAGLAGLRRRDLPVV</sequence>
<dbReference type="Proteomes" id="UP000674234">
    <property type="component" value="Unassembled WGS sequence"/>
</dbReference>
<feature type="transmembrane region" description="Helical" evidence="1">
    <location>
        <begin position="401"/>
        <end position="421"/>
    </location>
</feature>